<evidence type="ECO:0000256" key="4">
    <source>
        <dbReference type="ARBA" id="ARBA00022692"/>
    </source>
</evidence>
<dbReference type="OrthoDB" id="6608471at2759"/>
<dbReference type="NCBIfam" id="TIGR00798">
    <property type="entry name" value="mtc"/>
    <property type="match status" value="1"/>
</dbReference>
<evidence type="ECO:0000256" key="9">
    <source>
        <dbReference type="RuleBase" id="RU362000"/>
    </source>
</evidence>
<evidence type="ECO:0000313" key="10">
    <source>
        <dbReference type="EMBL" id="PFX32337.1"/>
    </source>
</evidence>
<feature type="transmembrane region" description="Helical" evidence="9">
    <location>
        <begin position="152"/>
        <end position="173"/>
    </location>
</feature>
<feature type="transmembrane region" description="Helical" evidence="9">
    <location>
        <begin position="245"/>
        <end position="262"/>
    </location>
</feature>
<dbReference type="InterPro" id="IPR004686">
    <property type="entry name" value="Mtc"/>
</dbReference>
<evidence type="ECO:0000256" key="6">
    <source>
        <dbReference type="ARBA" id="ARBA00022989"/>
    </source>
</evidence>
<dbReference type="AlphaFoldDB" id="A0A2B4SV27"/>
<dbReference type="Pfam" id="PF03820">
    <property type="entry name" value="SFXNs"/>
    <property type="match status" value="1"/>
</dbReference>
<sequence>MADTVPSLGYPKFSLSEPRFDQKTYLGRLKRCLDVTDPRTLFVSEKKLQDSIQLLKQFENGTLPQGTVDKKLWEARKIKEAIIHPDTGQKVFMPFRMSGYVPFGTITVVGMLLPAPSLKTVIFWQWMNQSHNAAVNYSNRNASKPTPTSRFLLSYFGAVTSAVTIALGLTTLVKRAKISNPSMKALLQRLVAYPATATANICNVVLMRNHELFTGIEVKDKDGNVVGTSKLAARKAVFETTITRILLPLPVLVIPPFVMQLLERTKFMLSRPKLHLPVQALVCVAAFGFGLPLAIALFPQTSEVLPSKLESEIQQKTKETKLYYNKGL</sequence>
<dbReference type="GO" id="GO:1990542">
    <property type="term" value="P:mitochondrial transmembrane transport"/>
    <property type="evidence" value="ECO:0007669"/>
    <property type="project" value="TreeGrafter"/>
</dbReference>
<feature type="transmembrane region" description="Helical" evidence="9">
    <location>
        <begin position="99"/>
        <end position="118"/>
    </location>
</feature>
<evidence type="ECO:0000256" key="3">
    <source>
        <dbReference type="ARBA" id="ARBA00022448"/>
    </source>
</evidence>
<accession>A0A2B4SV27</accession>
<comment type="similarity">
    <text evidence="2 9">Belongs to the sideroflexin family.</text>
</comment>
<comment type="caution">
    <text evidence="10">The sequence shown here is derived from an EMBL/GenBank/DDBJ whole genome shotgun (WGS) entry which is preliminary data.</text>
</comment>
<keyword evidence="4 9" id="KW-0812">Transmembrane</keyword>
<organism evidence="10 11">
    <name type="scientific">Stylophora pistillata</name>
    <name type="common">Smooth cauliflower coral</name>
    <dbReference type="NCBI Taxonomy" id="50429"/>
    <lineage>
        <taxon>Eukaryota</taxon>
        <taxon>Metazoa</taxon>
        <taxon>Cnidaria</taxon>
        <taxon>Anthozoa</taxon>
        <taxon>Hexacorallia</taxon>
        <taxon>Scleractinia</taxon>
        <taxon>Astrocoeniina</taxon>
        <taxon>Pocilloporidae</taxon>
        <taxon>Stylophora</taxon>
    </lineage>
</organism>
<dbReference type="STRING" id="50429.A0A2B4SV27"/>
<dbReference type="PANTHER" id="PTHR11153">
    <property type="entry name" value="SIDEROFLEXIN"/>
    <property type="match status" value="1"/>
</dbReference>
<evidence type="ECO:0000256" key="5">
    <source>
        <dbReference type="ARBA" id="ARBA00022970"/>
    </source>
</evidence>
<dbReference type="PANTHER" id="PTHR11153:SF6">
    <property type="entry name" value="SIDEROFLEXIN-5"/>
    <property type="match status" value="1"/>
</dbReference>
<keyword evidence="6 9" id="KW-1133">Transmembrane helix</keyword>
<proteinExistence type="inferred from homology"/>
<keyword evidence="7 9" id="KW-0496">Mitochondrion</keyword>
<protein>
    <recommendedName>
        <fullName evidence="9">Sidoreflexin</fullName>
    </recommendedName>
</protein>
<feature type="transmembrane region" description="Helical" evidence="9">
    <location>
        <begin position="274"/>
        <end position="298"/>
    </location>
</feature>
<keyword evidence="3" id="KW-0813">Transport</keyword>
<dbReference type="GO" id="GO:0005743">
    <property type="term" value="C:mitochondrial inner membrane"/>
    <property type="evidence" value="ECO:0007669"/>
    <property type="project" value="TreeGrafter"/>
</dbReference>
<reference evidence="11" key="1">
    <citation type="journal article" date="2017" name="bioRxiv">
        <title>Comparative analysis of the genomes of Stylophora pistillata and Acropora digitifera provides evidence for extensive differences between species of corals.</title>
        <authorList>
            <person name="Voolstra C.R."/>
            <person name="Li Y."/>
            <person name="Liew Y.J."/>
            <person name="Baumgarten S."/>
            <person name="Zoccola D."/>
            <person name="Flot J.-F."/>
            <person name="Tambutte S."/>
            <person name="Allemand D."/>
            <person name="Aranda M."/>
        </authorList>
    </citation>
    <scope>NUCLEOTIDE SEQUENCE [LARGE SCALE GENOMIC DNA]</scope>
</reference>
<evidence type="ECO:0000256" key="2">
    <source>
        <dbReference type="ARBA" id="ARBA00005974"/>
    </source>
</evidence>
<name>A0A2B4SV27_STYPI</name>
<evidence type="ECO:0000256" key="7">
    <source>
        <dbReference type="ARBA" id="ARBA00023128"/>
    </source>
</evidence>
<comment type="subcellular location">
    <subcellularLocation>
        <location evidence="1 9">Mitochondrion membrane</location>
        <topology evidence="1 9">Multi-pass membrane protein</topology>
    </subcellularLocation>
</comment>
<evidence type="ECO:0000256" key="8">
    <source>
        <dbReference type="ARBA" id="ARBA00023136"/>
    </source>
</evidence>
<gene>
    <name evidence="10" type="primary">SFXN5</name>
    <name evidence="10" type="ORF">AWC38_SpisGene2809</name>
</gene>
<keyword evidence="11" id="KW-1185">Reference proteome</keyword>
<dbReference type="GO" id="GO:0015075">
    <property type="term" value="F:monoatomic ion transmembrane transporter activity"/>
    <property type="evidence" value="ECO:0007669"/>
    <property type="project" value="InterPro"/>
</dbReference>
<dbReference type="GO" id="GO:0006865">
    <property type="term" value="P:amino acid transport"/>
    <property type="evidence" value="ECO:0007669"/>
    <property type="project" value="UniProtKB-KW"/>
</dbReference>
<keyword evidence="8 9" id="KW-0472">Membrane</keyword>
<evidence type="ECO:0000313" key="11">
    <source>
        <dbReference type="Proteomes" id="UP000225706"/>
    </source>
</evidence>
<evidence type="ECO:0000256" key="1">
    <source>
        <dbReference type="ARBA" id="ARBA00004225"/>
    </source>
</evidence>
<dbReference type="EMBL" id="LSMT01000024">
    <property type="protein sequence ID" value="PFX32337.1"/>
    <property type="molecule type" value="Genomic_DNA"/>
</dbReference>
<keyword evidence="5" id="KW-0029">Amino-acid transport</keyword>
<dbReference type="Proteomes" id="UP000225706">
    <property type="component" value="Unassembled WGS sequence"/>
</dbReference>